<evidence type="ECO:0000256" key="2">
    <source>
        <dbReference type="ARBA" id="ARBA00022475"/>
    </source>
</evidence>
<evidence type="ECO:0000313" key="11">
    <source>
        <dbReference type="Proteomes" id="UP001597458"/>
    </source>
</evidence>
<sequence>MLIKIYNHIDRVSIALFLFSFIVVIFYIAVYHFLSNKKAFWLNHITFGLFVIAVLIEIWIITMFKTILPPKVDGGHTYAEALYLLAHGHSSGNIYLKVYPNNIPITVLRYLLYRICSIVHIKNYLTIERIICAILLNVSIYFSWKIVKNYFDKKMGIIFLLMNLTCFPLFVYILYFYTDTMAIIFPVLLLYLWLIYQRSMKIRYILLLGLFLGIGCQIRQNLILFLPALAIYMSFVLRWKKTVANLLIIIVAFFSIHFIAQTYYIHLGYNQSNKFKMPTTHWIMMGLSKDGGYSTKDYMITRSQPSQQAKIQENINQIKQRIYEKKNDGLAYLWGVKMARTWADGTRGYYWYTYISTQRPLIYEYLFDHQKQLILFVIQIFHIVNIFFLLISTLHFFRTKKVNLNLFIQICLFGNFAFYVFLWEAEPRYTLLFTPYMLLGAVFGLNEMIKILARIRNEQPKLKKGGKWPPQIFFPISLIIIVIVCALLNYQEYAKNRMDYKQYSVNQFYNTGGASVPVNKNSMIEQTFNPQYAFNHILLGVKSINGKGIYEISISKLGSNKVLYKKSINSSQVEPRHYLAIVTRKNIPSSYRHYKISVKQISGTHHSSINLSLNGRGYEWRDLYKGGVIIQNNKALSKADLQFKVYRLVKKPYLSAKLYVCLFSVPIFILIFYIYNVLRYRSTKVKRVLT</sequence>
<dbReference type="PANTHER" id="PTHR33908:SF11">
    <property type="entry name" value="MEMBRANE PROTEIN"/>
    <property type="match status" value="1"/>
</dbReference>
<gene>
    <name evidence="10" type="ORF">ACFSTF_08360</name>
</gene>
<name>A0ABW5PRQ0_9BACI</name>
<keyword evidence="11" id="KW-1185">Reference proteome</keyword>
<feature type="transmembrane region" description="Helical" evidence="8">
    <location>
        <begin position="181"/>
        <end position="197"/>
    </location>
</feature>
<evidence type="ECO:0000256" key="1">
    <source>
        <dbReference type="ARBA" id="ARBA00004651"/>
    </source>
</evidence>
<comment type="caution">
    <text evidence="10">The sequence shown here is derived from an EMBL/GenBank/DDBJ whole genome shotgun (WGS) entry which is preliminary data.</text>
</comment>
<accession>A0ABW5PRQ0</accession>
<feature type="transmembrane region" description="Helical" evidence="8">
    <location>
        <begin position="429"/>
        <end position="452"/>
    </location>
</feature>
<feature type="transmembrane region" description="Helical" evidence="8">
    <location>
        <begin position="373"/>
        <end position="397"/>
    </location>
</feature>
<dbReference type="InterPro" id="IPR050297">
    <property type="entry name" value="LipidA_mod_glycosyltrf_83"/>
</dbReference>
<dbReference type="Proteomes" id="UP001597458">
    <property type="component" value="Unassembled WGS sequence"/>
</dbReference>
<feature type="transmembrane region" description="Helical" evidence="8">
    <location>
        <begin position="12"/>
        <end position="34"/>
    </location>
</feature>
<feature type="transmembrane region" description="Helical" evidence="8">
    <location>
        <begin position="156"/>
        <end position="175"/>
    </location>
</feature>
<keyword evidence="2" id="KW-1003">Cell membrane</keyword>
<evidence type="ECO:0000313" key="10">
    <source>
        <dbReference type="EMBL" id="MFD2617324.1"/>
    </source>
</evidence>
<evidence type="ECO:0000256" key="8">
    <source>
        <dbReference type="SAM" id="Phobius"/>
    </source>
</evidence>
<dbReference type="PANTHER" id="PTHR33908">
    <property type="entry name" value="MANNOSYLTRANSFERASE YKCB-RELATED"/>
    <property type="match status" value="1"/>
</dbReference>
<protein>
    <submittedName>
        <fullName evidence="10">Glycosyltransferase family 39 protein</fullName>
        <ecNumber evidence="10">2.4.-.-</ecNumber>
    </submittedName>
</protein>
<evidence type="ECO:0000256" key="6">
    <source>
        <dbReference type="ARBA" id="ARBA00022989"/>
    </source>
</evidence>
<keyword evidence="7 8" id="KW-0472">Membrane</keyword>
<keyword evidence="6 8" id="KW-1133">Transmembrane helix</keyword>
<keyword evidence="5 8" id="KW-0812">Transmembrane</keyword>
<proteinExistence type="predicted"/>
<organism evidence="10 11">
    <name type="scientific">Terrilactibacillus laevilacticus</name>
    <dbReference type="NCBI Taxonomy" id="1380157"/>
    <lineage>
        <taxon>Bacteria</taxon>
        <taxon>Bacillati</taxon>
        <taxon>Bacillota</taxon>
        <taxon>Bacilli</taxon>
        <taxon>Bacillales</taxon>
        <taxon>Bacillaceae</taxon>
        <taxon>Terrilactibacillus</taxon>
    </lineage>
</organism>
<feature type="domain" description="Glycosyltransferase RgtA/B/C/D-like" evidence="9">
    <location>
        <begin position="129"/>
        <end position="254"/>
    </location>
</feature>
<feature type="transmembrane region" description="Helical" evidence="8">
    <location>
        <begin position="40"/>
        <end position="61"/>
    </location>
</feature>
<evidence type="ECO:0000256" key="4">
    <source>
        <dbReference type="ARBA" id="ARBA00022679"/>
    </source>
</evidence>
<keyword evidence="3 10" id="KW-0328">Glycosyltransferase</keyword>
<dbReference type="InterPro" id="IPR038731">
    <property type="entry name" value="RgtA/B/C-like"/>
</dbReference>
<evidence type="ECO:0000256" key="3">
    <source>
        <dbReference type="ARBA" id="ARBA00022676"/>
    </source>
</evidence>
<comment type="subcellular location">
    <subcellularLocation>
        <location evidence="1">Cell membrane</location>
        <topology evidence="1">Multi-pass membrane protein</topology>
    </subcellularLocation>
</comment>
<dbReference type="GO" id="GO:0016757">
    <property type="term" value="F:glycosyltransferase activity"/>
    <property type="evidence" value="ECO:0007669"/>
    <property type="project" value="UniProtKB-KW"/>
</dbReference>
<evidence type="ECO:0000259" key="9">
    <source>
        <dbReference type="Pfam" id="PF13231"/>
    </source>
</evidence>
<evidence type="ECO:0000256" key="5">
    <source>
        <dbReference type="ARBA" id="ARBA00022692"/>
    </source>
</evidence>
<dbReference type="Pfam" id="PF13231">
    <property type="entry name" value="PMT_2"/>
    <property type="match status" value="1"/>
</dbReference>
<evidence type="ECO:0000256" key="7">
    <source>
        <dbReference type="ARBA" id="ARBA00023136"/>
    </source>
</evidence>
<feature type="transmembrane region" description="Helical" evidence="8">
    <location>
        <begin position="204"/>
        <end position="237"/>
    </location>
</feature>
<keyword evidence="4 10" id="KW-0808">Transferase</keyword>
<reference evidence="11" key="1">
    <citation type="journal article" date="2019" name="Int. J. Syst. Evol. Microbiol.">
        <title>The Global Catalogue of Microorganisms (GCM) 10K type strain sequencing project: providing services to taxonomists for standard genome sequencing and annotation.</title>
        <authorList>
            <consortium name="The Broad Institute Genomics Platform"/>
            <consortium name="The Broad Institute Genome Sequencing Center for Infectious Disease"/>
            <person name="Wu L."/>
            <person name="Ma J."/>
        </authorList>
    </citation>
    <scope>NUCLEOTIDE SEQUENCE [LARGE SCALE GENOMIC DNA]</scope>
    <source>
        <strain evidence="11">TISTR 2241</strain>
    </source>
</reference>
<dbReference type="EC" id="2.4.-.-" evidence="10"/>
<feature type="transmembrane region" description="Helical" evidence="8">
    <location>
        <begin position="243"/>
        <end position="267"/>
    </location>
</feature>
<feature type="transmembrane region" description="Helical" evidence="8">
    <location>
        <begin position="656"/>
        <end position="675"/>
    </location>
</feature>
<dbReference type="EMBL" id="JBHUMR010000009">
    <property type="protein sequence ID" value="MFD2617324.1"/>
    <property type="molecule type" value="Genomic_DNA"/>
</dbReference>
<feature type="transmembrane region" description="Helical" evidence="8">
    <location>
        <begin position="472"/>
        <end position="490"/>
    </location>
</feature>
<feature type="transmembrane region" description="Helical" evidence="8">
    <location>
        <begin position="403"/>
        <end position="422"/>
    </location>
</feature>
<dbReference type="RefSeq" id="WP_386081584.1">
    <property type="nucleotide sequence ID" value="NZ_JBHUMR010000009.1"/>
</dbReference>